<dbReference type="PROSITE" id="PS00041">
    <property type="entry name" value="HTH_ARAC_FAMILY_1"/>
    <property type="match status" value="1"/>
</dbReference>
<evidence type="ECO:0000256" key="2">
    <source>
        <dbReference type="ARBA" id="ARBA00023125"/>
    </source>
</evidence>
<organism evidence="6 7">
    <name type="scientific">Pseudonocardia yunnanensis</name>
    <dbReference type="NCBI Taxonomy" id="58107"/>
    <lineage>
        <taxon>Bacteria</taxon>
        <taxon>Bacillati</taxon>
        <taxon>Actinomycetota</taxon>
        <taxon>Actinomycetes</taxon>
        <taxon>Pseudonocardiales</taxon>
        <taxon>Pseudonocardiaceae</taxon>
        <taxon>Pseudonocardia</taxon>
    </lineage>
</organism>
<evidence type="ECO:0000256" key="3">
    <source>
        <dbReference type="ARBA" id="ARBA00023163"/>
    </source>
</evidence>
<dbReference type="InterPro" id="IPR018062">
    <property type="entry name" value="HTH_AraC-typ_CS"/>
</dbReference>
<dbReference type="InterPro" id="IPR018060">
    <property type="entry name" value="HTH_AraC"/>
</dbReference>
<dbReference type="PANTHER" id="PTHR46796">
    <property type="entry name" value="HTH-TYPE TRANSCRIPTIONAL ACTIVATOR RHAS-RELATED"/>
    <property type="match status" value="1"/>
</dbReference>
<keyword evidence="7" id="KW-1185">Reference proteome</keyword>
<dbReference type="Gene3D" id="1.10.10.60">
    <property type="entry name" value="Homeodomain-like"/>
    <property type="match status" value="1"/>
</dbReference>
<evidence type="ECO:0000256" key="4">
    <source>
        <dbReference type="SAM" id="MobiDB-lite"/>
    </source>
</evidence>
<evidence type="ECO:0000259" key="5">
    <source>
        <dbReference type="PROSITE" id="PS01124"/>
    </source>
</evidence>
<dbReference type="EMBL" id="JBHUCO010000058">
    <property type="protein sequence ID" value="MFD1523200.1"/>
    <property type="molecule type" value="Genomic_DNA"/>
</dbReference>
<dbReference type="PANTHER" id="PTHR46796:SF6">
    <property type="entry name" value="ARAC SUBFAMILY"/>
    <property type="match status" value="1"/>
</dbReference>
<reference evidence="7" key="1">
    <citation type="journal article" date="2019" name="Int. J. Syst. Evol. Microbiol.">
        <title>The Global Catalogue of Microorganisms (GCM) 10K type strain sequencing project: providing services to taxonomists for standard genome sequencing and annotation.</title>
        <authorList>
            <consortium name="The Broad Institute Genomics Platform"/>
            <consortium name="The Broad Institute Genome Sequencing Center for Infectious Disease"/>
            <person name="Wu L."/>
            <person name="Ma J."/>
        </authorList>
    </citation>
    <scope>NUCLEOTIDE SEQUENCE [LARGE SCALE GENOMIC DNA]</scope>
    <source>
        <strain evidence="7">CCM 7043</strain>
    </source>
</reference>
<proteinExistence type="predicted"/>
<dbReference type="SUPFAM" id="SSF46689">
    <property type="entry name" value="Homeodomain-like"/>
    <property type="match status" value="1"/>
</dbReference>
<feature type="region of interest" description="Disordered" evidence="4">
    <location>
        <begin position="304"/>
        <end position="326"/>
    </location>
</feature>
<feature type="domain" description="HTH araC/xylS-type" evidence="5">
    <location>
        <begin position="206"/>
        <end position="307"/>
    </location>
</feature>
<evidence type="ECO:0000313" key="6">
    <source>
        <dbReference type="EMBL" id="MFD1523200.1"/>
    </source>
</evidence>
<dbReference type="PROSITE" id="PS01124">
    <property type="entry name" value="HTH_ARAC_FAMILY_2"/>
    <property type="match status" value="1"/>
</dbReference>
<accession>A0ABW4F8G8</accession>
<evidence type="ECO:0000256" key="1">
    <source>
        <dbReference type="ARBA" id="ARBA00023015"/>
    </source>
</evidence>
<dbReference type="Pfam" id="PF12833">
    <property type="entry name" value="HTH_18"/>
    <property type="match status" value="1"/>
</dbReference>
<protein>
    <submittedName>
        <fullName evidence="6">Helix-turn-helix domain-containing protein</fullName>
    </submittedName>
</protein>
<comment type="caution">
    <text evidence="6">The sequence shown here is derived from an EMBL/GenBank/DDBJ whole genome shotgun (WGS) entry which is preliminary data.</text>
</comment>
<keyword evidence="3" id="KW-0804">Transcription</keyword>
<dbReference type="Proteomes" id="UP001597114">
    <property type="component" value="Unassembled WGS sequence"/>
</dbReference>
<keyword evidence="1" id="KW-0805">Transcription regulation</keyword>
<name>A0ABW4F8G8_9PSEU</name>
<evidence type="ECO:0000313" key="7">
    <source>
        <dbReference type="Proteomes" id="UP001597114"/>
    </source>
</evidence>
<keyword evidence="2" id="KW-0238">DNA-binding</keyword>
<gene>
    <name evidence="6" type="ORF">ACFSJD_37345</name>
</gene>
<dbReference type="SMART" id="SM00342">
    <property type="entry name" value="HTH_ARAC"/>
    <property type="match status" value="1"/>
</dbReference>
<dbReference type="RefSeq" id="WP_344727808.1">
    <property type="nucleotide sequence ID" value="NZ_BAAAUS010000046.1"/>
</dbReference>
<dbReference type="InterPro" id="IPR009057">
    <property type="entry name" value="Homeodomain-like_sf"/>
</dbReference>
<dbReference type="InterPro" id="IPR050204">
    <property type="entry name" value="AraC_XylS_family_regulators"/>
</dbReference>
<sequence>MQIYEYSGEEYEHVASEFSIPLITRTGPDFRGRSAVQKLGGALTLYRSHFRGAISAVRTNRMAARASADNGMLFCLQEMVRQGYMRQHGRSAELAAGTGVLIEARSPSERTSQTEARLLTLHFSRELLPLRTTEITEACARSAHPAAPAMQMLSGYLGRLFDAADDLTAAQRLDAGRAAIEMLVMVLRDVAPSVPSGDGPKEVLLDMMRTHVREHLADPGLRVEELARRHYVSVRHAYSLFARIGTTPGVYLREQRLLAAQAMLSDPQLAQLSLSAIAADVGFLDIRTFERAFRRRYGMTPRGWRREHCPSGSAPANLSRKCLNPE</sequence>